<evidence type="ECO:0000313" key="3">
    <source>
        <dbReference type="Proteomes" id="UP001162834"/>
    </source>
</evidence>
<reference evidence="2" key="1">
    <citation type="journal article" date="2022" name="Int. J. Syst. Evol. Microbiol.">
        <title>Pseudomonas aegrilactucae sp. nov. and Pseudomonas morbosilactucae sp. nov., pathogens causing bacterial rot of lettuce in Japan.</title>
        <authorList>
            <person name="Sawada H."/>
            <person name="Fujikawa T."/>
            <person name="Satou M."/>
        </authorList>
    </citation>
    <scope>NUCLEOTIDE SEQUENCE</scope>
    <source>
        <strain evidence="2">0166_1</strain>
    </source>
</reference>
<dbReference type="Pfam" id="PF07883">
    <property type="entry name" value="Cupin_2"/>
    <property type="match status" value="1"/>
</dbReference>
<dbReference type="EMBL" id="CP087164">
    <property type="protein sequence ID" value="UGS37166.1"/>
    <property type="molecule type" value="Genomic_DNA"/>
</dbReference>
<dbReference type="KEGG" id="sbae:DSM104329_03581"/>
<dbReference type="InterPro" id="IPR013096">
    <property type="entry name" value="Cupin_2"/>
</dbReference>
<organism evidence="2 3">
    <name type="scientific">Capillimicrobium parvum</name>
    <dbReference type="NCBI Taxonomy" id="2884022"/>
    <lineage>
        <taxon>Bacteria</taxon>
        <taxon>Bacillati</taxon>
        <taxon>Actinomycetota</taxon>
        <taxon>Thermoleophilia</taxon>
        <taxon>Solirubrobacterales</taxon>
        <taxon>Capillimicrobiaceae</taxon>
        <taxon>Capillimicrobium</taxon>
    </lineage>
</organism>
<protein>
    <recommendedName>
        <fullName evidence="1">Cupin type-2 domain-containing protein</fullName>
    </recommendedName>
</protein>
<accession>A0A9E6XZF6</accession>
<dbReference type="Proteomes" id="UP001162834">
    <property type="component" value="Chromosome"/>
</dbReference>
<dbReference type="PANTHER" id="PTHR36440">
    <property type="entry name" value="PUTATIVE (AFU_ORTHOLOGUE AFUA_8G07350)-RELATED"/>
    <property type="match status" value="1"/>
</dbReference>
<evidence type="ECO:0000259" key="1">
    <source>
        <dbReference type="Pfam" id="PF07883"/>
    </source>
</evidence>
<name>A0A9E6XZF6_9ACTN</name>
<dbReference type="RefSeq" id="WP_259311227.1">
    <property type="nucleotide sequence ID" value="NZ_CP087164.1"/>
</dbReference>
<dbReference type="Gene3D" id="2.60.120.10">
    <property type="entry name" value="Jelly Rolls"/>
    <property type="match status" value="1"/>
</dbReference>
<proteinExistence type="predicted"/>
<evidence type="ECO:0000313" key="2">
    <source>
        <dbReference type="EMBL" id="UGS37166.1"/>
    </source>
</evidence>
<dbReference type="SUPFAM" id="SSF51182">
    <property type="entry name" value="RmlC-like cupins"/>
    <property type="match status" value="1"/>
</dbReference>
<dbReference type="InterPro" id="IPR053146">
    <property type="entry name" value="QDO-like"/>
</dbReference>
<dbReference type="InterPro" id="IPR011051">
    <property type="entry name" value="RmlC_Cupin_sf"/>
</dbReference>
<feature type="domain" description="Cupin type-2" evidence="1">
    <location>
        <begin position="43"/>
        <end position="107"/>
    </location>
</feature>
<dbReference type="AlphaFoldDB" id="A0A9E6XZF6"/>
<sequence length="143" mass="15268">MSLKDPVLTGPRAGRTVTYGSGSSAELKLAGEQAGGDWAVVEWQVRAGDEPPIHTHTREDETIYVLEGSITAFVGDQRIEVEAGSYAALPKDVPHGLTVRGDEARLLVTVEPAGAEYFFVPRDDGDADPDRFGIVLHQPAPTG</sequence>
<dbReference type="InterPro" id="IPR014710">
    <property type="entry name" value="RmlC-like_jellyroll"/>
</dbReference>
<keyword evidence="3" id="KW-1185">Reference proteome</keyword>
<dbReference type="PANTHER" id="PTHR36440:SF1">
    <property type="entry name" value="PUTATIVE (AFU_ORTHOLOGUE AFUA_8G07350)-RELATED"/>
    <property type="match status" value="1"/>
</dbReference>
<gene>
    <name evidence="2" type="ORF">DSM104329_03581</name>
</gene>